<dbReference type="Gene3D" id="3.30.1240.10">
    <property type="match status" value="1"/>
</dbReference>
<dbReference type="PANTHER" id="PTHR10000">
    <property type="entry name" value="PHOSPHOSERINE PHOSPHATASE"/>
    <property type="match status" value="1"/>
</dbReference>
<dbReference type="PROSITE" id="PS01229">
    <property type="entry name" value="COF_2"/>
    <property type="match status" value="1"/>
</dbReference>
<name>A0ABY8LT00_9BACT</name>
<dbReference type="NCBIfam" id="TIGR01484">
    <property type="entry name" value="HAD-SF-IIB"/>
    <property type="match status" value="1"/>
</dbReference>
<dbReference type="SFLD" id="SFLDS00003">
    <property type="entry name" value="Haloacid_Dehalogenase"/>
    <property type="match status" value="1"/>
</dbReference>
<dbReference type="Pfam" id="PF08282">
    <property type="entry name" value="Hydrolase_3"/>
    <property type="match status" value="1"/>
</dbReference>
<evidence type="ECO:0000256" key="1">
    <source>
        <dbReference type="ARBA" id="ARBA00001946"/>
    </source>
</evidence>
<evidence type="ECO:0000313" key="3">
    <source>
        <dbReference type="EMBL" id="WGI36368.1"/>
    </source>
</evidence>
<dbReference type="SUPFAM" id="SSF56784">
    <property type="entry name" value="HAD-like"/>
    <property type="match status" value="1"/>
</dbReference>
<gene>
    <name evidence="3" type="ORF">QEG99_02720</name>
</gene>
<accession>A0ABY8LT00</accession>
<keyword evidence="4" id="KW-1185">Reference proteome</keyword>
<dbReference type="InterPro" id="IPR023214">
    <property type="entry name" value="HAD_sf"/>
</dbReference>
<dbReference type="SFLD" id="SFLDG01140">
    <property type="entry name" value="C2.B:_Phosphomannomutase_and_P"/>
    <property type="match status" value="1"/>
</dbReference>
<evidence type="ECO:0000313" key="4">
    <source>
        <dbReference type="Proteomes" id="UP001179842"/>
    </source>
</evidence>
<comment type="cofactor">
    <cofactor evidence="1">
        <name>Mg(2+)</name>
        <dbReference type="ChEBI" id="CHEBI:18420"/>
    </cofactor>
</comment>
<sequence length="264" mass="30173">MKKYKLVSFDIDGTLLPYADKDFYPEIKNMFKELKKNGYTVVICTGREMVTIGNLLDGIEVDYFLGANGTFIYDCHKKEIIHEDKIFYSDFMVLSDFLDSKNVDYSVMTNKYGFFSEGHSFDSWFLRDHTDKFKWLNELDSNDSLHIITIKTESQSLIEETRKFLKDKKLKLEINSTWSKGFFVGPVNSNKARGLENLGNIINVSLDEMIAFGDSSNDYEMIKEVGYGVAMSDSPENILSVAKDIAKTAEEKGTLLKLKELGII</sequence>
<dbReference type="Gene3D" id="3.40.50.1000">
    <property type="entry name" value="HAD superfamily/HAD-like"/>
    <property type="match status" value="1"/>
</dbReference>
<dbReference type="EC" id="3.1.3.-" evidence="3"/>
<keyword evidence="3" id="KW-0378">Hydrolase</keyword>
<protein>
    <submittedName>
        <fullName evidence="3">HAD family hydrolase</fullName>
        <ecNumber evidence="3">3.1.3.-</ecNumber>
    </submittedName>
</protein>
<dbReference type="RefSeq" id="WP_280101669.1">
    <property type="nucleotide sequence ID" value="NZ_CP122979.1"/>
</dbReference>
<dbReference type="PANTHER" id="PTHR10000:SF8">
    <property type="entry name" value="HAD SUPERFAMILY HYDROLASE-LIKE, TYPE 3"/>
    <property type="match status" value="1"/>
</dbReference>
<dbReference type="NCBIfam" id="TIGR00099">
    <property type="entry name" value="Cof-subfamily"/>
    <property type="match status" value="1"/>
</dbReference>
<dbReference type="InterPro" id="IPR036412">
    <property type="entry name" value="HAD-like_sf"/>
</dbReference>
<dbReference type="EMBL" id="CP122979">
    <property type="protein sequence ID" value="WGI36368.1"/>
    <property type="molecule type" value="Genomic_DNA"/>
</dbReference>
<comment type="similarity">
    <text evidence="2">Belongs to the HAD-like hydrolase superfamily. Cof family.</text>
</comment>
<organism evidence="3 4">
    <name type="scientific">Mesomycoplasma lagogenitalium</name>
    <dbReference type="NCBI Taxonomy" id="171286"/>
    <lineage>
        <taxon>Bacteria</taxon>
        <taxon>Bacillati</taxon>
        <taxon>Mycoplasmatota</taxon>
        <taxon>Mycoplasmoidales</taxon>
        <taxon>Metamycoplasmataceae</taxon>
        <taxon>Mesomycoplasma</taxon>
    </lineage>
</organism>
<dbReference type="InterPro" id="IPR006379">
    <property type="entry name" value="HAD-SF_hydro_IIB"/>
</dbReference>
<dbReference type="GO" id="GO:0016787">
    <property type="term" value="F:hydrolase activity"/>
    <property type="evidence" value="ECO:0007669"/>
    <property type="project" value="UniProtKB-KW"/>
</dbReference>
<dbReference type="Proteomes" id="UP001179842">
    <property type="component" value="Chromosome"/>
</dbReference>
<proteinExistence type="inferred from homology"/>
<dbReference type="NCBIfam" id="NF045966">
    <property type="entry name" value="YcsE_rel_Pase"/>
    <property type="match status" value="1"/>
</dbReference>
<dbReference type="InterPro" id="IPR000150">
    <property type="entry name" value="Cof"/>
</dbReference>
<reference evidence="3" key="1">
    <citation type="submission" date="2023-04" db="EMBL/GenBank/DDBJ databases">
        <title>Completed genome of Mycoplasma lagogenitalium type strain 12MS.</title>
        <authorList>
            <person name="Spergser J."/>
        </authorList>
    </citation>
    <scope>NUCLEOTIDE SEQUENCE</scope>
    <source>
        <strain evidence="3">12MS</strain>
    </source>
</reference>
<evidence type="ECO:0000256" key="2">
    <source>
        <dbReference type="ARBA" id="ARBA00034778"/>
    </source>
</evidence>